<reference evidence="10" key="2">
    <citation type="submission" date="2025-09" db="UniProtKB">
        <authorList>
            <consortium name="Ensembl"/>
        </authorList>
    </citation>
    <scope>IDENTIFICATION</scope>
</reference>
<evidence type="ECO:0000256" key="3">
    <source>
        <dbReference type="ARBA" id="ARBA00022475"/>
    </source>
</evidence>
<feature type="coiled-coil region" evidence="7">
    <location>
        <begin position="521"/>
        <end position="586"/>
    </location>
</feature>
<evidence type="ECO:0000256" key="6">
    <source>
        <dbReference type="ARBA" id="ARBA00023136"/>
    </source>
</evidence>
<accession>A0A667G9J5</accession>
<keyword evidence="4" id="KW-0963">Cytoplasm</keyword>
<feature type="region of interest" description="Disordered" evidence="8">
    <location>
        <begin position="1"/>
        <end position="76"/>
    </location>
</feature>
<dbReference type="Ensembl" id="ENSLCNT00005013298.1">
    <property type="protein sequence ID" value="ENSLCNP00005011861.1"/>
    <property type="gene ID" value="ENSLCNG00005007775.1"/>
</dbReference>
<evidence type="ECO:0000313" key="10">
    <source>
        <dbReference type="Ensembl" id="ENSLCNP00005011861.1"/>
    </source>
</evidence>
<gene>
    <name evidence="10" type="primary">CKAP4</name>
</gene>
<keyword evidence="3" id="KW-1003">Cell membrane</keyword>
<keyword evidence="6 9" id="KW-0472">Membrane</keyword>
<keyword evidence="11" id="KW-1185">Reference proteome</keyword>
<sequence>MPSAKQRGSKGGHGAASPSEKGAHPSGGADDVAKKPPPAPQQPPPPAPHPQQHPPQHPQNQAHGKGGHRGGKSAAAAAAASSSASCSRRLGRALNFLFYLALVAAAAFSGWCVHHVLEEVQQVRRGHQDFSRQREELGQGLQGVEQKVLSLQATFGTFESILRSSQHKQDLTEKAVKQGESEINRISEVLQKLQNEILKDLSDGIHVVKDARERDFTSLENTVEERLTELTKSINDNIAIFTDVQKRSQKEINDVKAKVASLENSEGYKQDLKALKEVVKEIQSSVKSREKDIEALRSTLQTLESDVYTEVKELVSLKQEQQKFQEAANSEHLTLQALTEKVLQSEEATSRLPEEIRRLKEELRHLETEALRPEEGVYKNSDALEALQEKSQGLDSRLQTVEDRVDAVQTASARHSESLEALLAKSEEQERRLAALQERVAGLGPSEDDAGGLASTVRSLGEAQLSLYGDVEELKRSMGELPSTVEALQKVQEQVHTLLGRDPARAAPLPPQDFLDRLSSLDNLKASVSQVESDLRMLRTAVDSLVAYSVKIETNENNLESARGLLDDLRNDLDRLFVKVEKIHEKV</sequence>
<dbReference type="Proteomes" id="UP000472241">
    <property type="component" value="Unplaced"/>
</dbReference>
<dbReference type="SUPFAM" id="SSF57997">
    <property type="entry name" value="Tropomyosin"/>
    <property type="match status" value="1"/>
</dbReference>
<dbReference type="AlphaFoldDB" id="A0A667G9J5"/>
<evidence type="ECO:0000313" key="11">
    <source>
        <dbReference type="Proteomes" id="UP000472241"/>
    </source>
</evidence>
<keyword evidence="9" id="KW-0812">Transmembrane</keyword>
<dbReference type="PANTHER" id="PTHR45161:SF1">
    <property type="entry name" value="CYTOSKELETON-ASSOCIATED PROTEIN 4"/>
    <property type="match status" value="1"/>
</dbReference>
<name>A0A667G9J5_LYNCA</name>
<reference evidence="10" key="1">
    <citation type="submission" date="2025-08" db="UniProtKB">
        <authorList>
            <consortium name="Ensembl"/>
        </authorList>
    </citation>
    <scope>IDENTIFICATION</scope>
</reference>
<evidence type="ECO:0000256" key="2">
    <source>
        <dbReference type="ARBA" id="ARBA00004496"/>
    </source>
</evidence>
<evidence type="ECO:0000256" key="7">
    <source>
        <dbReference type="SAM" id="Coils"/>
    </source>
</evidence>
<keyword evidence="7" id="KW-0175">Coiled coil</keyword>
<keyword evidence="5" id="KW-0597">Phosphoprotein</keyword>
<evidence type="ECO:0000256" key="9">
    <source>
        <dbReference type="SAM" id="Phobius"/>
    </source>
</evidence>
<dbReference type="GO" id="GO:0005886">
    <property type="term" value="C:plasma membrane"/>
    <property type="evidence" value="ECO:0007669"/>
    <property type="project" value="UniProtKB-SubCell"/>
</dbReference>
<dbReference type="Gene3D" id="1.10.287.1490">
    <property type="match status" value="1"/>
</dbReference>
<evidence type="ECO:0000256" key="1">
    <source>
        <dbReference type="ARBA" id="ARBA00004236"/>
    </source>
</evidence>
<evidence type="ECO:0000256" key="5">
    <source>
        <dbReference type="ARBA" id="ARBA00022553"/>
    </source>
</evidence>
<feature type="transmembrane region" description="Helical" evidence="9">
    <location>
        <begin position="96"/>
        <end position="117"/>
    </location>
</feature>
<dbReference type="CTD" id="10970"/>
<keyword evidence="9" id="KW-1133">Transmembrane helix</keyword>
<feature type="compositionally biased region" description="Pro residues" evidence="8">
    <location>
        <begin position="35"/>
        <end position="57"/>
    </location>
</feature>
<organism evidence="10 11">
    <name type="scientific">Lynx canadensis</name>
    <name type="common">Canada lynx</name>
    <name type="synonym">Felis canadensis</name>
    <dbReference type="NCBI Taxonomy" id="61383"/>
    <lineage>
        <taxon>Eukaryota</taxon>
        <taxon>Metazoa</taxon>
        <taxon>Chordata</taxon>
        <taxon>Craniata</taxon>
        <taxon>Vertebrata</taxon>
        <taxon>Euteleostomi</taxon>
        <taxon>Mammalia</taxon>
        <taxon>Eutheria</taxon>
        <taxon>Laurasiatheria</taxon>
        <taxon>Carnivora</taxon>
        <taxon>Feliformia</taxon>
        <taxon>Felidae</taxon>
        <taxon>Felinae</taxon>
        <taxon>Lynx</taxon>
    </lineage>
</organism>
<evidence type="ECO:0000256" key="8">
    <source>
        <dbReference type="SAM" id="MobiDB-lite"/>
    </source>
</evidence>
<feature type="coiled-coil region" evidence="7">
    <location>
        <begin position="349"/>
        <end position="439"/>
    </location>
</feature>
<dbReference type="PANTHER" id="PTHR45161">
    <property type="entry name" value="CYTOSKELETON-ASSOCIATED PROTEIN 4"/>
    <property type="match status" value="1"/>
</dbReference>
<dbReference type="GeneID" id="115517629"/>
<comment type="subcellular location">
    <subcellularLocation>
        <location evidence="1">Cell membrane</location>
    </subcellularLocation>
    <subcellularLocation>
        <location evidence="2">Cytoplasm</location>
    </subcellularLocation>
</comment>
<feature type="coiled-coil region" evidence="7">
    <location>
        <begin position="245"/>
        <end position="306"/>
    </location>
</feature>
<proteinExistence type="predicted"/>
<dbReference type="RefSeq" id="XP_030176295.1">
    <property type="nucleotide sequence ID" value="XM_030320435.1"/>
</dbReference>
<evidence type="ECO:0000256" key="4">
    <source>
        <dbReference type="ARBA" id="ARBA00022490"/>
    </source>
</evidence>
<protein>
    <submittedName>
        <fullName evidence="10">Cytoskeleton associated protein 4</fullName>
    </submittedName>
</protein>
<dbReference type="GO" id="GO:0005791">
    <property type="term" value="C:rough endoplasmic reticulum"/>
    <property type="evidence" value="ECO:0007669"/>
    <property type="project" value="TreeGrafter"/>
</dbReference>